<dbReference type="AlphaFoldDB" id="A0A7Y9XGC6"/>
<sequence length="187" mass="20590">MGHAGVGTGRIRPELVPLYAGLRRAVEGEELDLLDRVVVVLALLFAQPFSRICRLTLDDLVEEDGRLSTRFGDPPAPVPVPEPFAELLRAFAARQPNLTTATNPGARWLFPGRRVCQPMDTSALAHRMRKNGLPTFYERTAAIRQLVLQAPAPVVARMLGYRHVHITALAAEAGSPWSHYAPDDHSE</sequence>
<keyword evidence="1" id="KW-0233">DNA recombination</keyword>
<dbReference type="Gene3D" id="1.10.443.10">
    <property type="entry name" value="Intergrase catalytic core"/>
    <property type="match status" value="1"/>
</dbReference>
<dbReference type="EMBL" id="JACCHL010000001">
    <property type="protein sequence ID" value="NYH55316.1"/>
    <property type="molecule type" value="Genomic_DNA"/>
</dbReference>
<dbReference type="InterPro" id="IPR011010">
    <property type="entry name" value="DNA_brk_join_enz"/>
</dbReference>
<dbReference type="InterPro" id="IPR013762">
    <property type="entry name" value="Integrase-like_cat_sf"/>
</dbReference>
<dbReference type="GO" id="GO:0003677">
    <property type="term" value="F:DNA binding"/>
    <property type="evidence" value="ECO:0007669"/>
    <property type="project" value="InterPro"/>
</dbReference>
<accession>A0A7Y9XGC6</accession>
<gene>
    <name evidence="2" type="ORF">HNR06_004905</name>
</gene>
<dbReference type="Proteomes" id="UP000584931">
    <property type="component" value="Unassembled WGS sequence"/>
</dbReference>
<dbReference type="GO" id="GO:0006310">
    <property type="term" value="P:DNA recombination"/>
    <property type="evidence" value="ECO:0007669"/>
    <property type="project" value="UniProtKB-KW"/>
</dbReference>
<evidence type="ECO:0000313" key="2">
    <source>
        <dbReference type="EMBL" id="NYH55316.1"/>
    </source>
</evidence>
<dbReference type="RefSeq" id="WP_179811422.1">
    <property type="nucleotide sequence ID" value="NZ_JACCHL010000001.1"/>
</dbReference>
<dbReference type="SUPFAM" id="SSF56349">
    <property type="entry name" value="DNA breaking-rejoining enzymes"/>
    <property type="match status" value="1"/>
</dbReference>
<dbReference type="GO" id="GO:0015074">
    <property type="term" value="P:DNA integration"/>
    <property type="evidence" value="ECO:0007669"/>
    <property type="project" value="InterPro"/>
</dbReference>
<organism evidence="2 3">
    <name type="scientific">Nocardiopsis sinuspersici</name>
    <dbReference type="NCBI Taxonomy" id="501010"/>
    <lineage>
        <taxon>Bacteria</taxon>
        <taxon>Bacillati</taxon>
        <taxon>Actinomycetota</taxon>
        <taxon>Actinomycetes</taxon>
        <taxon>Streptosporangiales</taxon>
        <taxon>Nocardiopsidaceae</taxon>
        <taxon>Nocardiopsis</taxon>
    </lineage>
</organism>
<protein>
    <submittedName>
        <fullName evidence="2">Integrase</fullName>
    </submittedName>
</protein>
<reference evidence="2 3" key="1">
    <citation type="submission" date="2020-07" db="EMBL/GenBank/DDBJ databases">
        <title>Sequencing the genomes of 1000 actinobacteria strains.</title>
        <authorList>
            <person name="Klenk H.-P."/>
        </authorList>
    </citation>
    <scope>NUCLEOTIDE SEQUENCE [LARGE SCALE GENOMIC DNA]</scope>
    <source>
        <strain evidence="2 3">DSM 45278</strain>
    </source>
</reference>
<proteinExistence type="predicted"/>
<name>A0A7Y9XGC6_9ACTN</name>
<evidence type="ECO:0000256" key="1">
    <source>
        <dbReference type="ARBA" id="ARBA00023172"/>
    </source>
</evidence>
<comment type="caution">
    <text evidence="2">The sequence shown here is derived from an EMBL/GenBank/DDBJ whole genome shotgun (WGS) entry which is preliminary data.</text>
</comment>
<evidence type="ECO:0000313" key="3">
    <source>
        <dbReference type="Proteomes" id="UP000584931"/>
    </source>
</evidence>